<evidence type="ECO:0000256" key="3">
    <source>
        <dbReference type="ARBA" id="ARBA00022723"/>
    </source>
</evidence>
<dbReference type="AlphaFoldDB" id="A0A346PTM8"/>
<dbReference type="Pfam" id="PF03055">
    <property type="entry name" value="RPE65"/>
    <property type="match status" value="1"/>
</dbReference>
<comment type="similarity">
    <text evidence="2">Belongs to the carotenoid oxygenase family.</text>
</comment>
<dbReference type="PANTHER" id="PTHR10543:SF24">
    <property type="entry name" value="CAROTENOID ISOMEROOXYGENASE"/>
    <property type="match status" value="1"/>
</dbReference>
<evidence type="ECO:0000256" key="2">
    <source>
        <dbReference type="ARBA" id="ARBA00006787"/>
    </source>
</evidence>
<evidence type="ECO:0000256" key="1">
    <source>
        <dbReference type="ARBA" id="ARBA00001954"/>
    </source>
</evidence>
<sequence>MTADDGLLAGFRSLEAEVTDHRLPTSGSVPEWLSGALIRNGPGRFENGDDRVSHWFDGLAMLRRYAFDDGTIRYTNRFLRTEAYAAARDGSLEGQFGTDVGFARRLAAWVQARGPPTPTDNASVHVARLGDHYVALTEAPRRIAFDPVTLETRGEFRWRDDLPEHLATAHLTVDPTSGETIGYATTFGRNPQYHVYRIENGTATRELIASVPAIGPGYVHDCSVTPNYVVLVETPLRIAIWRALTPWGDDGLLDALVYDHDRTVRFVVIDRDTGDLVAEPRTDPFFTFHHANAFEDDDTLVLDLVAFPDGDVVDGLTLEALSQDGFDAAPDGRLRRFRIDPHASDDRVVREQATRYPGGLEFPTVAPSARSRPYRFLYGQTTDRRGANGLVKLDLETGTATEWWKSGWYVEEPRFVPRPGGAAEDDGVVLATAIDVEAAQSLVLVFDAETLSERARATLPHVAPFGFHGRFFPDAA</sequence>
<dbReference type="EMBL" id="CP027033">
    <property type="protein sequence ID" value="AXR82873.1"/>
    <property type="molecule type" value="Genomic_DNA"/>
</dbReference>
<dbReference type="Proteomes" id="UP000258613">
    <property type="component" value="Chromosome"/>
</dbReference>
<dbReference type="PANTHER" id="PTHR10543">
    <property type="entry name" value="BETA-CAROTENE DIOXYGENASE"/>
    <property type="match status" value="1"/>
</dbReference>
<reference evidence="7" key="1">
    <citation type="submission" date="2018-02" db="EMBL/GenBank/DDBJ databases">
        <title>Phenotypic and genomic properties of facultatively anaerobic sulfur-reducing natronoarchaea from hypersaline soda lakes.</title>
        <authorList>
            <person name="Sorokin D.Y."/>
            <person name="Kublanov I.V."/>
            <person name="Roman P."/>
            <person name="Sinninghe Damste J.S."/>
            <person name="Golyshin P.N."/>
            <person name="Rojo D."/>
            <person name="Ciordia S."/>
            <person name="Mena M.D.C."/>
            <person name="Ferrer M."/>
            <person name="Messina E."/>
            <person name="Smedile F."/>
            <person name="La Spada G."/>
            <person name="La Cono V."/>
            <person name="Yakimov M.M."/>
        </authorList>
    </citation>
    <scope>NUCLEOTIDE SEQUENCE [LARGE SCALE GENOMIC DNA]</scope>
    <source>
        <strain evidence="7">AArc-Mg</strain>
    </source>
</reference>
<evidence type="ECO:0000313" key="7">
    <source>
        <dbReference type="Proteomes" id="UP000258613"/>
    </source>
</evidence>
<dbReference type="GO" id="GO:0046872">
    <property type="term" value="F:metal ion binding"/>
    <property type="evidence" value="ECO:0007669"/>
    <property type="project" value="UniProtKB-KW"/>
</dbReference>
<accession>A0A346PTM8</accession>
<dbReference type="OrthoDB" id="199596at2157"/>
<name>A0A346PTM8_9EURY</name>
<keyword evidence="4" id="KW-0560">Oxidoreductase</keyword>
<gene>
    <name evidence="6" type="ORF">AArcMg_2884</name>
</gene>
<keyword evidence="6" id="KW-0223">Dioxygenase</keyword>
<comment type="cofactor">
    <cofactor evidence="1">
        <name>Fe(2+)</name>
        <dbReference type="ChEBI" id="CHEBI:29033"/>
    </cofactor>
</comment>
<protein>
    <submittedName>
        <fullName evidence="6">15,15' beta carotene dioxygenase</fullName>
    </submittedName>
</protein>
<dbReference type="GO" id="GO:0010436">
    <property type="term" value="F:carotenoid dioxygenase activity"/>
    <property type="evidence" value="ECO:0007669"/>
    <property type="project" value="TreeGrafter"/>
</dbReference>
<dbReference type="KEGG" id="nag:AArcMg_2884"/>
<organism evidence="6 7">
    <name type="scientific">Natrarchaeobaculum sulfurireducens</name>
    <dbReference type="NCBI Taxonomy" id="2044521"/>
    <lineage>
        <taxon>Archaea</taxon>
        <taxon>Methanobacteriati</taxon>
        <taxon>Methanobacteriota</taxon>
        <taxon>Stenosarchaea group</taxon>
        <taxon>Halobacteria</taxon>
        <taxon>Halobacteriales</taxon>
        <taxon>Natrialbaceae</taxon>
        <taxon>Natrarchaeobaculum</taxon>
    </lineage>
</organism>
<dbReference type="InterPro" id="IPR004294">
    <property type="entry name" value="Carotenoid_Oase"/>
</dbReference>
<keyword evidence="3" id="KW-0479">Metal-binding</keyword>
<keyword evidence="7" id="KW-1185">Reference proteome</keyword>
<dbReference type="GO" id="GO:0016121">
    <property type="term" value="P:carotene catabolic process"/>
    <property type="evidence" value="ECO:0007669"/>
    <property type="project" value="TreeGrafter"/>
</dbReference>
<evidence type="ECO:0000256" key="5">
    <source>
        <dbReference type="ARBA" id="ARBA00023004"/>
    </source>
</evidence>
<keyword evidence="5" id="KW-0408">Iron</keyword>
<evidence type="ECO:0000313" key="6">
    <source>
        <dbReference type="EMBL" id="AXR82873.1"/>
    </source>
</evidence>
<evidence type="ECO:0000256" key="4">
    <source>
        <dbReference type="ARBA" id="ARBA00023002"/>
    </source>
</evidence>
<proteinExistence type="inferred from homology"/>